<evidence type="ECO:0000313" key="2">
    <source>
        <dbReference type="Proteomes" id="UP000276133"/>
    </source>
</evidence>
<sequence>METNNILQNELKNVRKLLGDYEFKNEVVSRPIVRKRNSLQGFSKYFYSQLKPFILAVEKFDCLADRPNDRPLKGCPANADTVTITKKDEMITLCVGKDLSCSFQPNVKTLPPSGSIIRLSQVQYFYEKNKLKNLIFNNKQCIKCYTDFPCESFMVCLSVKAKSDEKLPSTICLPFDSGHILLDPTE</sequence>
<dbReference type="AlphaFoldDB" id="A0A3M7RRM9"/>
<keyword evidence="2" id="KW-1185">Reference proteome</keyword>
<gene>
    <name evidence="1" type="ORF">BpHYR1_043533</name>
</gene>
<protein>
    <submittedName>
        <fullName evidence="1">Uncharacterized protein</fullName>
    </submittedName>
</protein>
<accession>A0A3M7RRM9</accession>
<dbReference type="EMBL" id="REGN01002774">
    <property type="protein sequence ID" value="RNA26214.1"/>
    <property type="molecule type" value="Genomic_DNA"/>
</dbReference>
<dbReference type="Proteomes" id="UP000276133">
    <property type="component" value="Unassembled WGS sequence"/>
</dbReference>
<name>A0A3M7RRM9_BRAPC</name>
<organism evidence="1 2">
    <name type="scientific">Brachionus plicatilis</name>
    <name type="common">Marine rotifer</name>
    <name type="synonym">Brachionus muelleri</name>
    <dbReference type="NCBI Taxonomy" id="10195"/>
    <lineage>
        <taxon>Eukaryota</taxon>
        <taxon>Metazoa</taxon>
        <taxon>Spiralia</taxon>
        <taxon>Gnathifera</taxon>
        <taxon>Rotifera</taxon>
        <taxon>Eurotatoria</taxon>
        <taxon>Monogononta</taxon>
        <taxon>Pseudotrocha</taxon>
        <taxon>Ploima</taxon>
        <taxon>Brachionidae</taxon>
        <taxon>Brachionus</taxon>
    </lineage>
</organism>
<comment type="caution">
    <text evidence="1">The sequence shown here is derived from an EMBL/GenBank/DDBJ whole genome shotgun (WGS) entry which is preliminary data.</text>
</comment>
<proteinExistence type="predicted"/>
<evidence type="ECO:0000313" key="1">
    <source>
        <dbReference type="EMBL" id="RNA26214.1"/>
    </source>
</evidence>
<reference evidence="1 2" key="1">
    <citation type="journal article" date="2018" name="Sci. Rep.">
        <title>Genomic signatures of local adaptation to the degree of environmental predictability in rotifers.</title>
        <authorList>
            <person name="Franch-Gras L."/>
            <person name="Hahn C."/>
            <person name="Garcia-Roger E.M."/>
            <person name="Carmona M.J."/>
            <person name="Serra M."/>
            <person name="Gomez A."/>
        </authorList>
    </citation>
    <scope>NUCLEOTIDE SEQUENCE [LARGE SCALE GENOMIC DNA]</scope>
    <source>
        <strain evidence="1">HYR1</strain>
    </source>
</reference>